<sequence>MSEGTGVPSDWTRQPAQPVQGQQPGTPGQPPQGQQPVPPVAGGFGPPPVPYSQPAQQLPPQGQPLPPPIPQQQQPQQPFAPQPGPQQAPPPHWQPAPQPFQAEPNWTQLADQHENESRKRRRIWIGAAVLAVVLVGGVVAAGVVISGGKKGGDKPGPKPAASTGLPLEQALPLISDASTDKAPVDAATLFPDQTRTIDGKVWTRMVTGSTSPCSKATTGGLGLALGDDACRSLVRATYVSGESAVTVGIAVFDNKAGADKALGRHAGLVQGLSGPGVATFCVTDKSGCVETHAAVGRFGYFTVAGSLKQAPDQADPAAAAAASPLADRAKEVLLGRAKPAATAG</sequence>
<keyword evidence="2" id="KW-1133">Transmembrane helix</keyword>
<dbReference type="EMBL" id="BNBO01000003">
    <property type="protein sequence ID" value="GHH62015.1"/>
    <property type="molecule type" value="Genomic_DNA"/>
</dbReference>
<feature type="compositionally biased region" description="Low complexity" evidence="1">
    <location>
        <begin position="14"/>
        <end position="35"/>
    </location>
</feature>
<evidence type="ECO:0000256" key="2">
    <source>
        <dbReference type="SAM" id="Phobius"/>
    </source>
</evidence>
<reference evidence="3" key="2">
    <citation type="submission" date="2020-09" db="EMBL/GenBank/DDBJ databases">
        <authorList>
            <person name="Sun Q."/>
            <person name="Ohkuma M."/>
        </authorList>
    </citation>
    <scope>NUCLEOTIDE SEQUENCE</scope>
    <source>
        <strain evidence="3">JCM 4646</strain>
    </source>
</reference>
<comment type="caution">
    <text evidence="3">The sequence shown here is derived from an EMBL/GenBank/DDBJ whole genome shotgun (WGS) entry which is preliminary data.</text>
</comment>
<name>A0A919FD85_9ACTN</name>
<feature type="region of interest" description="Disordered" evidence="1">
    <location>
        <begin position="1"/>
        <end position="101"/>
    </location>
</feature>
<accession>A0A919FD85</accession>
<gene>
    <name evidence="3" type="ORF">GCM10018781_09540</name>
</gene>
<evidence type="ECO:0000256" key="1">
    <source>
        <dbReference type="SAM" id="MobiDB-lite"/>
    </source>
</evidence>
<keyword evidence="4" id="KW-1185">Reference proteome</keyword>
<evidence type="ECO:0000313" key="4">
    <source>
        <dbReference type="Proteomes" id="UP000617734"/>
    </source>
</evidence>
<dbReference type="GeneID" id="95351465"/>
<feature type="transmembrane region" description="Helical" evidence="2">
    <location>
        <begin position="123"/>
        <end position="145"/>
    </location>
</feature>
<organism evidence="3 4">
    <name type="scientific">Kitasatospora indigofera</name>
    <dbReference type="NCBI Taxonomy" id="67307"/>
    <lineage>
        <taxon>Bacteria</taxon>
        <taxon>Bacillati</taxon>
        <taxon>Actinomycetota</taxon>
        <taxon>Actinomycetes</taxon>
        <taxon>Kitasatosporales</taxon>
        <taxon>Streptomycetaceae</taxon>
        <taxon>Kitasatospora</taxon>
    </lineage>
</organism>
<dbReference type="RefSeq" id="WP_190209484.1">
    <property type="nucleotide sequence ID" value="NZ_BNBO01000003.1"/>
</dbReference>
<reference evidence="3" key="1">
    <citation type="journal article" date="2014" name="Int. J. Syst. Evol. Microbiol.">
        <title>Complete genome sequence of Corynebacterium casei LMG S-19264T (=DSM 44701T), isolated from a smear-ripened cheese.</title>
        <authorList>
            <consortium name="US DOE Joint Genome Institute (JGI-PGF)"/>
            <person name="Walter F."/>
            <person name="Albersmeier A."/>
            <person name="Kalinowski J."/>
            <person name="Ruckert C."/>
        </authorList>
    </citation>
    <scope>NUCLEOTIDE SEQUENCE</scope>
    <source>
        <strain evidence="3">JCM 4646</strain>
    </source>
</reference>
<evidence type="ECO:0000313" key="3">
    <source>
        <dbReference type="EMBL" id="GHH62015.1"/>
    </source>
</evidence>
<keyword evidence="2" id="KW-0472">Membrane</keyword>
<dbReference type="Proteomes" id="UP000617734">
    <property type="component" value="Unassembled WGS sequence"/>
</dbReference>
<feature type="compositionally biased region" description="Pro residues" evidence="1">
    <location>
        <begin position="61"/>
        <end position="70"/>
    </location>
</feature>
<feature type="compositionally biased region" description="Pro residues" evidence="1">
    <location>
        <begin position="78"/>
        <end position="98"/>
    </location>
</feature>
<proteinExistence type="predicted"/>
<keyword evidence="2" id="KW-0812">Transmembrane</keyword>
<protein>
    <submittedName>
        <fullName evidence="3">Uncharacterized protein</fullName>
    </submittedName>
</protein>
<dbReference type="AlphaFoldDB" id="A0A919FD85"/>